<dbReference type="Gene3D" id="3.40.50.150">
    <property type="entry name" value="Vaccinia Virus protein VP39"/>
    <property type="match status" value="1"/>
</dbReference>
<sequence length="663" mass="74328">MLDLPDARDRMVEVQLSRRGIHDREVLEAMREVPREAFVAPGFEEFAYEDGPLPIAEGQTISQPYIVALMIEMAEIGPGDHVLEVGTGSGYAAAVMSRIVERVYTIERHAGLAETARQRFEELGYDNIEVRTGDGTKGWPDAAPFDAILVAAGGPGAPLALQEQLDVGGRLVIPVGDEPHDQRLLKVTRTGAATYSEEDFGGVRFVPLIGEQGWPESGSRTADRRSGPARTRSLPEMIAAAAEPLPDFDDPAFGELFDRFGDRRVVLLGEASHGTSEFYRARAATTRRLIEKHGFTIVAVEADWPDAAAIDRHVRHRPSRADADPPFQRFPTWMWRNTDVAAFVDWMRQHNERIRISSRLAGFYGLDIYNMSGSIGAVLQYLDRVDPQAAKIARERYGCLTPWQHEPSTYGRVALTSGYEKCEQAVLEQCRELLAKQLDYAQQDGVDFLDATQNARLIASAERYYRIMYYGGAQSWNLRDTHMFETLEHLLEARGPNAKAVVWAHNSHIGDARYTEMGIVRDEVNIGQLCRQRFGDEAALIGLSTHSGTVAAASDWDSEMEIKRVRPSHSDSFERLCHDCGVSRFLLDIKRDDDLRERLLERRLERFIGVIYRPETELRSHYAAAFLAQQFDAFVWFDETVAVTPLGPEHMGAGVPDTYPFGL</sequence>
<evidence type="ECO:0000256" key="7">
    <source>
        <dbReference type="HAMAP-Rule" id="MF_00090"/>
    </source>
</evidence>
<dbReference type="Gene3D" id="3.30.1870.10">
    <property type="entry name" value="EreA-like, domain 2"/>
    <property type="match status" value="1"/>
</dbReference>
<protein>
    <recommendedName>
        <fullName evidence="7">Protein-L-isoaspartate O-methyltransferase</fullName>
        <ecNumber evidence="7">2.1.1.77</ecNumber>
    </recommendedName>
    <alternativeName>
        <fullName evidence="7">L-isoaspartyl protein carboxyl methyltransferase</fullName>
    </alternativeName>
    <alternativeName>
        <fullName evidence="7">Protein L-isoaspartyl methyltransferase</fullName>
    </alternativeName>
    <alternativeName>
        <fullName evidence="7">Protein-beta-aspartate methyltransferase</fullName>
        <shortName evidence="7">PIMT</shortName>
    </alternativeName>
</protein>
<feature type="active site" evidence="7">
    <location>
        <position position="62"/>
    </location>
</feature>
<dbReference type="CDD" id="cd02440">
    <property type="entry name" value="AdoMet_MTases"/>
    <property type="match status" value="1"/>
</dbReference>
<evidence type="ECO:0000256" key="3">
    <source>
        <dbReference type="ARBA" id="ARBA00022490"/>
    </source>
</evidence>
<keyword evidence="4 7" id="KW-0489">Methyltransferase</keyword>
<dbReference type="Pfam" id="PF05139">
    <property type="entry name" value="Erythro_esteras"/>
    <property type="match status" value="1"/>
</dbReference>
<dbReference type="InterPro" id="IPR052036">
    <property type="entry name" value="Hydrolase/PRTase-associated"/>
</dbReference>
<dbReference type="EMBL" id="NPKH01000020">
    <property type="protein sequence ID" value="PAP94937.1"/>
    <property type="molecule type" value="Genomic_DNA"/>
</dbReference>
<dbReference type="Proteomes" id="UP000215931">
    <property type="component" value="Unassembled WGS sequence"/>
</dbReference>
<dbReference type="GO" id="GO:0004719">
    <property type="term" value="F:protein-L-isoaspartate (D-aspartate) O-methyltransferase activity"/>
    <property type="evidence" value="ECO:0007669"/>
    <property type="project" value="UniProtKB-UniRule"/>
</dbReference>
<keyword evidence="3 7" id="KW-0963">Cytoplasm</keyword>
<dbReference type="GO" id="GO:0030091">
    <property type="term" value="P:protein repair"/>
    <property type="evidence" value="ECO:0007669"/>
    <property type="project" value="UniProtKB-UniRule"/>
</dbReference>
<dbReference type="PROSITE" id="PS01279">
    <property type="entry name" value="PCMT"/>
    <property type="match status" value="1"/>
</dbReference>
<name>A0A271KIJ1_9HYPH</name>
<dbReference type="RefSeq" id="WP_095518837.1">
    <property type="nucleotide sequence ID" value="NZ_NPKH01000020.1"/>
</dbReference>
<dbReference type="Gene3D" id="3.40.1660.10">
    <property type="entry name" value="EreA-like (biosynthetic domain)"/>
    <property type="match status" value="1"/>
</dbReference>
<dbReference type="NCBIfam" id="TIGR00080">
    <property type="entry name" value="pimt"/>
    <property type="match status" value="1"/>
</dbReference>
<evidence type="ECO:0000313" key="8">
    <source>
        <dbReference type="EMBL" id="PAP94937.1"/>
    </source>
</evidence>
<dbReference type="Pfam" id="PF01135">
    <property type="entry name" value="PCMT"/>
    <property type="match status" value="1"/>
</dbReference>
<dbReference type="InterPro" id="IPR007815">
    <property type="entry name" value="Emycin_Estase"/>
</dbReference>
<dbReference type="InterPro" id="IPR029063">
    <property type="entry name" value="SAM-dependent_MTases_sf"/>
</dbReference>
<evidence type="ECO:0000256" key="5">
    <source>
        <dbReference type="ARBA" id="ARBA00022679"/>
    </source>
</evidence>
<comment type="caution">
    <text evidence="8">The sequence shown here is derived from an EMBL/GenBank/DDBJ whole genome shotgun (WGS) entry which is preliminary data.</text>
</comment>
<keyword evidence="9" id="KW-1185">Reference proteome</keyword>
<proteinExistence type="inferred from homology"/>
<dbReference type="FunFam" id="3.40.50.150:FF:000010">
    <property type="entry name" value="Protein-L-isoaspartate O-methyltransferase"/>
    <property type="match status" value="1"/>
</dbReference>
<evidence type="ECO:0000313" key="9">
    <source>
        <dbReference type="Proteomes" id="UP000215931"/>
    </source>
</evidence>
<dbReference type="AlphaFoldDB" id="A0A271KIJ1"/>
<dbReference type="PANTHER" id="PTHR31299">
    <property type="entry name" value="ESTERASE, PUTATIVE (AFU_ORTHOLOGUE AFUA_1G05850)-RELATED"/>
    <property type="match status" value="1"/>
</dbReference>
<dbReference type="GO" id="GO:0032259">
    <property type="term" value="P:methylation"/>
    <property type="evidence" value="ECO:0007669"/>
    <property type="project" value="UniProtKB-KW"/>
</dbReference>
<evidence type="ECO:0000256" key="6">
    <source>
        <dbReference type="ARBA" id="ARBA00022691"/>
    </source>
</evidence>
<evidence type="ECO:0000256" key="4">
    <source>
        <dbReference type="ARBA" id="ARBA00022603"/>
    </source>
</evidence>
<dbReference type="InterPro" id="IPR000682">
    <property type="entry name" value="PCMT"/>
</dbReference>
<comment type="subcellular location">
    <subcellularLocation>
        <location evidence="1 7">Cytoplasm</location>
    </subcellularLocation>
</comment>
<accession>A0A271KIJ1</accession>
<dbReference type="EC" id="2.1.1.77" evidence="7"/>
<dbReference type="PANTHER" id="PTHR31299:SF0">
    <property type="entry name" value="ESTERASE, PUTATIVE (AFU_ORTHOLOGUE AFUA_1G05850)-RELATED"/>
    <property type="match status" value="1"/>
</dbReference>
<dbReference type="CDD" id="cd14728">
    <property type="entry name" value="Ere-like"/>
    <property type="match status" value="1"/>
</dbReference>
<keyword evidence="6 7" id="KW-0949">S-adenosyl-L-methionine</keyword>
<dbReference type="GO" id="GO:0046677">
    <property type="term" value="P:response to antibiotic"/>
    <property type="evidence" value="ECO:0007669"/>
    <property type="project" value="InterPro"/>
</dbReference>
<dbReference type="SUPFAM" id="SSF53335">
    <property type="entry name" value="S-adenosyl-L-methionine-dependent methyltransferases"/>
    <property type="match status" value="1"/>
</dbReference>
<comment type="catalytic activity">
    <reaction evidence="7">
        <text>[protein]-L-isoaspartate + S-adenosyl-L-methionine = [protein]-L-isoaspartate alpha-methyl ester + S-adenosyl-L-homocysteine</text>
        <dbReference type="Rhea" id="RHEA:12705"/>
        <dbReference type="Rhea" id="RHEA-COMP:12143"/>
        <dbReference type="Rhea" id="RHEA-COMP:12144"/>
        <dbReference type="ChEBI" id="CHEBI:57856"/>
        <dbReference type="ChEBI" id="CHEBI:59789"/>
        <dbReference type="ChEBI" id="CHEBI:90596"/>
        <dbReference type="ChEBI" id="CHEBI:90598"/>
        <dbReference type="EC" id="2.1.1.77"/>
    </reaction>
</comment>
<gene>
    <name evidence="7" type="primary">pcm</name>
    <name evidence="8" type="ORF">CIT31_12535</name>
</gene>
<dbReference type="GO" id="GO:0005737">
    <property type="term" value="C:cytoplasm"/>
    <property type="evidence" value="ECO:0007669"/>
    <property type="project" value="UniProtKB-SubCell"/>
</dbReference>
<comment type="function">
    <text evidence="7">Catalyzes the methyl esterification of L-isoaspartyl residues in peptides and proteins that result from spontaneous decomposition of normal L-aspartyl and L-asparaginyl residues. It plays a role in the repair and/or degradation of damaged proteins.</text>
</comment>
<organism evidence="8 9">
    <name type="scientific">Mesorhizobium wenxiniae</name>
    <dbReference type="NCBI Taxonomy" id="2014805"/>
    <lineage>
        <taxon>Bacteria</taxon>
        <taxon>Pseudomonadati</taxon>
        <taxon>Pseudomonadota</taxon>
        <taxon>Alphaproteobacteria</taxon>
        <taxon>Hyphomicrobiales</taxon>
        <taxon>Phyllobacteriaceae</taxon>
        <taxon>Mesorhizobium</taxon>
    </lineage>
</organism>
<comment type="similarity">
    <text evidence="2 7">Belongs to the methyltransferase superfamily. L-isoaspartyl/D-aspartyl protein methyltransferase family.</text>
</comment>
<evidence type="ECO:0000256" key="2">
    <source>
        <dbReference type="ARBA" id="ARBA00005369"/>
    </source>
</evidence>
<reference evidence="8 9" key="1">
    <citation type="submission" date="2017-08" db="EMBL/GenBank/DDBJ databases">
        <title>Mesorhizobium wenxinae sp. nov., a novel rhizobial species isolated from root nodules of chickpea (Cicer arietinum L.).</title>
        <authorList>
            <person name="Zhang J."/>
        </authorList>
    </citation>
    <scope>NUCLEOTIDE SEQUENCE [LARGE SCALE GENOMIC DNA]</scope>
    <source>
        <strain evidence="9">WYCCWR 10019</strain>
    </source>
</reference>
<dbReference type="SUPFAM" id="SSF159501">
    <property type="entry name" value="EreA/ChaN-like"/>
    <property type="match status" value="1"/>
</dbReference>
<dbReference type="OrthoDB" id="9810066at2"/>
<dbReference type="NCBIfam" id="NF001453">
    <property type="entry name" value="PRK00312.1"/>
    <property type="match status" value="1"/>
</dbReference>
<keyword evidence="5 7" id="KW-0808">Transferase</keyword>
<evidence type="ECO:0000256" key="1">
    <source>
        <dbReference type="ARBA" id="ARBA00004496"/>
    </source>
</evidence>
<dbReference type="HAMAP" id="MF_00090">
    <property type="entry name" value="PIMT"/>
    <property type="match status" value="1"/>
</dbReference>